<dbReference type="EMBL" id="AWWV01012004">
    <property type="protein sequence ID" value="OMO69508.1"/>
    <property type="molecule type" value="Genomic_DNA"/>
</dbReference>
<accession>A0A1R3HGW8</accession>
<gene>
    <name evidence="2" type="ORF">CCACVL1_19462</name>
</gene>
<name>A0A1R3HGW8_COCAP</name>
<protein>
    <submittedName>
        <fullName evidence="2">Uncharacterized protein</fullName>
    </submittedName>
</protein>
<feature type="region of interest" description="Disordered" evidence="1">
    <location>
        <begin position="1"/>
        <end position="22"/>
    </location>
</feature>
<dbReference type="AlphaFoldDB" id="A0A1R3HGW8"/>
<organism evidence="2 3">
    <name type="scientific">Corchorus capsularis</name>
    <name type="common">Jute</name>
    <dbReference type="NCBI Taxonomy" id="210143"/>
    <lineage>
        <taxon>Eukaryota</taxon>
        <taxon>Viridiplantae</taxon>
        <taxon>Streptophyta</taxon>
        <taxon>Embryophyta</taxon>
        <taxon>Tracheophyta</taxon>
        <taxon>Spermatophyta</taxon>
        <taxon>Magnoliopsida</taxon>
        <taxon>eudicotyledons</taxon>
        <taxon>Gunneridae</taxon>
        <taxon>Pentapetalae</taxon>
        <taxon>rosids</taxon>
        <taxon>malvids</taxon>
        <taxon>Malvales</taxon>
        <taxon>Malvaceae</taxon>
        <taxon>Grewioideae</taxon>
        <taxon>Apeibeae</taxon>
        <taxon>Corchorus</taxon>
    </lineage>
</organism>
<sequence length="48" mass="5509">MKINQAKSEKMTTKNYHKNWESSPIFPSSVTELEPAKITFPTRQCLAP</sequence>
<evidence type="ECO:0000256" key="1">
    <source>
        <dbReference type="SAM" id="MobiDB-lite"/>
    </source>
</evidence>
<proteinExistence type="predicted"/>
<dbReference type="Proteomes" id="UP000188268">
    <property type="component" value="Unassembled WGS sequence"/>
</dbReference>
<reference evidence="2 3" key="1">
    <citation type="submission" date="2013-09" db="EMBL/GenBank/DDBJ databases">
        <title>Corchorus capsularis genome sequencing.</title>
        <authorList>
            <person name="Alam M."/>
            <person name="Haque M.S."/>
            <person name="Islam M.S."/>
            <person name="Emdad E.M."/>
            <person name="Islam M.M."/>
            <person name="Ahmed B."/>
            <person name="Halim A."/>
            <person name="Hossen Q.M.M."/>
            <person name="Hossain M.Z."/>
            <person name="Ahmed R."/>
            <person name="Khan M.M."/>
            <person name="Islam R."/>
            <person name="Rashid M.M."/>
            <person name="Khan S.A."/>
            <person name="Rahman M.S."/>
            <person name="Alam M."/>
        </authorList>
    </citation>
    <scope>NUCLEOTIDE SEQUENCE [LARGE SCALE GENOMIC DNA]</scope>
    <source>
        <strain evidence="3">cv. CVL-1</strain>
        <tissue evidence="2">Whole seedling</tissue>
    </source>
</reference>
<comment type="caution">
    <text evidence="2">The sequence shown here is derived from an EMBL/GenBank/DDBJ whole genome shotgun (WGS) entry which is preliminary data.</text>
</comment>
<evidence type="ECO:0000313" key="2">
    <source>
        <dbReference type="EMBL" id="OMO69508.1"/>
    </source>
</evidence>
<dbReference type="Gramene" id="OMO69508">
    <property type="protein sequence ID" value="OMO69508"/>
    <property type="gene ID" value="CCACVL1_19462"/>
</dbReference>
<feature type="non-terminal residue" evidence="2">
    <location>
        <position position="48"/>
    </location>
</feature>
<evidence type="ECO:0000313" key="3">
    <source>
        <dbReference type="Proteomes" id="UP000188268"/>
    </source>
</evidence>
<keyword evidence="3" id="KW-1185">Reference proteome</keyword>